<dbReference type="Proteomes" id="UP000680656">
    <property type="component" value="Chromosome"/>
</dbReference>
<dbReference type="GO" id="GO:0005525">
    <property type="term" value="F:GTP binding"/>
    <property type="evidence" value="ECO:0007669"/>
    <property type="project" value="UniProtKB-KW"/>
</dbReference>
<dbReference type="AlphaFoldDB" id="A0A8E7AVG2"/>
<keyword evidence="7" id="KW-0501">Molybdenum cofactor biosynthesis</keyword>
<organism evidence="9 10">
    <name type="scientific">Methanospirillum purgamenti</name>
    <dbReference type="NCBI Taxonomy" id="2834276"/>
    <lineage>
        <taxon>Archaea</taxon>
        <taxon>Methanobacteriati</taxon>
        <taxon>Methanobacteriota</taxon>
        <taxon>Stenosarchaea group</taxon>
        <taxon>Methanomicrobia</taxon>
        <taxon>Methanomicrobiales</taxon>
        <taxon>Methanospirillaceae</taxon>
        <taxon>Methanospirillum</taxon>
    </lineage>
</organism>
<dbReference type="RefSeq" id="WP_214418311.1">
    <property type="nucleotide sequence ID" value="NZ_CP075546.1"/>
</dbReference>
<reference evidence="9 10" key="1">
    <citation type="submission" date="2021-05" db="EMBL/GenBank/DDBJ databases">
        <title>A novel Methanospirillum isolate from a pyrite-forming mixed culture.</title>
        <authorList>
            <person name="Bunk B."/>
            <person name="Sproer C."/>
            <person name="Spring S."/>
            <person name="Pester M."/>
        </authorList>
    </citation>
    <scope>NUCLEOTIDE SEQUENCE [LARGE SCALE GENOMIC DNA]</scope>
    <source>
        <strain evidence="9 10">J.3.6.1-F.2.7.3</strain>
    </source>
</reference>
<evidence type="ECO:0000256" key="2">
    <source>
        <dbReference type="ARBA" id="ARBA00022679"/>
    </source>
</evidence>
<dbReference type="InterPro" id="IPR029044">
    <property type="entry name" value="Nucleotide-diphossugar_trans"/>
</dbReference>
<dbReference type="CDD" id="cd02503">
    <property type="entry name" value="MobA"/>
    <property type="match status" value="1"/>
</dbReference>
<evidence type="ECO:0000313" key="9">
    <source>
        <dbReference type="EMBL" id="QVV87490.1"/>
    </source>
</evidence>
<keyword evidence="9" id="KW-0548">Nucleotidyltransferase</keyword>
<dbReference type="PANTHER" id="PTHR19136:SF81">
    <property type="entry name" value="MOLYBDENUM COFACTOR GUANYLYLTRANSFERASE"/>
    <property type="match status" value="1"/>
</dbReference>
<evidence type="ECO:0000256" key="4">
    <source>
        <dbReference type="ARBA" id="ARBA00022741"/>
    </source>
</evidence>
<dbReference type="EMBL" id="CP075546">
    <property type="protein sequence ID" value="QVV87490.1"/>
    <property type="molecule type" value="Genomic_DNA"/>
</dbReference>
<dbReference type="GO" id="GO:0046872">
    <property type="term" value="F:metal ion binding"/>
    <property type="evidence" value="ECO:0007669"/>
    <property type="project" value="UniProtKB-KW"/>
</dbReference>
<evidence type="ECO:0000313" key="10">
    <source>
        <dbReference type="Proteomes" id="UP000680656"/>
    </source>
</evidence>
<dbReference type="InterPro" id="IPR025877">
    <property type="entry name" value="MobA-like_NTP_Trfase"/>
</dbReference>
<name>A0A8E7AVG2_9EURY</name>
<evidence type="ECO:0000256" key="6">
    <source>
        <dbReference type="ARBA" id="ARBA00023134"/>
    </source>
</evidence>
<dbReference type="SUPFAM" id="SSF53448">
    <property type="entry name" value="Nucleotide-diphospho-sugar transferases"/>
    <property type="match status" value="1"/>
</dbReference>
<dbReference type="InterPro" id="IPR013482">
    <property type="entry name" value="Molybde_CF_guanTrfase"/>
</dbReference>
<keyword evidence="6" id="KW-0342">GTP-binding</keyword>
<gene>
    <name evidence="9" type="ORF">KHC33_08880</name>
</gene>
<sequence>MKTALILVGGHASRAGGYPKHQFICGDKTFLEKQVEELSACMDELFIVCRNEDQKKDIPEFQNISYIHDIREGQGPSGGIHSGAWHAGGEYFFVTACDMPYLSCTVIVYLFQAAKGYDAAVPVWDDGKYEPLCAVYRRDAVRNFYETSDDRRLSALIQGLHTNFVSTHDIRLIDPDLNVFCNVNDFESLSKINI</sequence>
<dbReference type="Pfam" id="PF12804">
    <property type="entry name" value="NTP_transf_3"/>
    <property type="match status" value="1"/>
</dbReference>
<accession>A0A8E7AVG2</accession>
<evidence type="ECO:0000256" key="3">
    <source>
        <dbReference type="ARBA" id="ARBA00022723"/>
    </source>
</evidence>
<keyword evidence="2 9" id="KW-0808">Transferase</keyword>
<feature type="domain" description="MobA-like NTP transferase" evidence="8">
    <location>
        <begin position="4"/>
        <end position="159"/>
    </location>
</feature>
<keyword evidence="1" id="KW-0963">Cytoplasm</keyword>
<evidence type="ECO:0000256" key="7">
    <source>
        <dbReference type="ARBA" id="ARBA00023150"/>
    </source>
</evidence>
<dbReference type="GO" id="GO:0006777">
    <property type="term" value="P:Mo-molybdopterin cofactor biosynthetic process"/>
    <property type="evidence" value="ECO:0007669"/>
    <property type="project" value="UniProtKB-KW"/>
</dbReference>
<evidence type="ECO:0000256" key="5">
    <source>
        <dbReference type="ARBA" id="ARBA00022842"/>
    </source>
</evidence>
<dbReference type="KEGG" id="mrtj:KHC33_08880"/>
<evidence type="ECO:0000256" key="1">
    <source>
        <dbReference type="ARBA" id="ARBA00022490"/>
    </source>
</evidence>
<evidence type="ECO:0000259" key="8">
    <source>
        <dbReference type="Pfam" id="PF12804"/>
    </source>
</evidence>
<dbReference type="Gene3D" id="3.90.550.10">
    <property type="entry name" value="Spore Coat Polysaccharide Biosynthesis Protein SpsA, Chain A"/>
    <property type="match status" value="1"/>
</dbReference>
<keyword evidence="4" id="KW-0547">Nucleotide-binding</keyword>
<dbReference type="PANTHER" id="PTHR19136">
    <property type="entry name" value="MOLYBDENUM COFACTOR GUANYLYLTRANSFERASE"/>
    <property type="match status" value="1"/>
</dbReference>
<keyword evidence="5" id="KW-0460">Magnesium</keyword>
<dbReference type="GO" id="GO:0016779">
    <property type="term" value="F:nucleotidyltransferase activity"/>
    <property type="evidence" value="ECO:0007669"/>
    <property type="project" value="UniProtKB-KW"/>
</dbReference>
<keyword evidence="10" id="KW-1185">Reference proteome</keyword>
<protein>
    <submittedName>
        <fullName evidence="9">Molybdenum cofactor guanylyltransferase</fullName>
    </submittedName>
</protein>
<dbReference type="GeneID" id="65097294"/>
<proteinExistence type="predicted"/>
<keyword evidence="3" id="KW-0479">Metal-binding</keyword>